<comment type="caution">
    <text evidence="2">The sequence shown here is derived from an EMBL/GenBank/DDBJ whole genome shotgun (WGS) entry which is preliminary data.</text>
</comment>
<sequence length="967" mass="106983">MTIPADADSGTVSGVHNFGGMSKYNTCRAGVVLSDGDILPNLQGWDGKSQSKFRSKGAAIVRLVYKEIEEDLGIKEGWFEETYGDAEETAQWHVKVFNSGSISTTDEGVNVRLPVHTDPSLISVVLHDTPTREGGMGLEYLLTGKREWRSVSSCGHGRATVIVGSVMEKITGGRYKAARHRVVEEEGRVGEDRVAATFFFRPGGKKVLTVPPSAKLEGVKVVEIPFGTWLRKTSKKYAKHKQLVRDRTLDKKEKVQLREEGKGENIDGTFVSRKQRKAKEMMEILEREKMEMDLPKPPVVKKPIIDPPVYNHCGSACQLIGDEIIGQEKYLGGECGSDGRIYAIPGCAPQVLRIDPKTGITDLVGPVMKGEFKWLRSVKAIDGDGNEAIYGLPCHASSVLKIVPATGEVKTFGELGEQEWKYHGGNLAMGKTGLRIWCIPQKATRVMTIDPMNDTVELIGPEFPGICKWYGGLPGRVDGCVYGMPQNAGGVLKINPKREEITIMGKLKEGGHKWHGGLCDEEGNIWAIPANADGILKVDVENQEIKIIGDGKFVTGSHRDDGKYKFLGGVMGVDGKLYMIPCDADYVVQVDPKTEVIRNIGPNLKDNAYVQTKWQNGFSAEDGSIYCVPLKGEKVLCIRPHKLMADGTPEVDLIGGPYMAINKWEGGVVGPDGACYCMPLGHRRVLRISPPGGNVLKPNNGLIKADVAALRSSNHIVGYSKARKNDTGPEGGKLPEAVRARSTIRYDRGKIRMREVISQMLKDKGGDFIDKGWIGQRLEDISLREGVLKKKDKGKSQRGLTEIVEEDEAFRASFRKLVDEVVLPWMKRKMEAEGVEGRTTFYIQDPPTLRIQPGPCARSVTPHNDQQYGHQPGELNFWVPFTDPEETRTTLWVEEHEGEGDFTPLNVGVGEVGVFFGTLHKHFVPANVTDKTRVSIDFRVGVEGWFDKRWSMKGTKEEHQRREVTWG</sequence>
<accession>A0A9W7AR47</accession>
<protein>
    <recommendedName>
        <fullName evidence="1">Fe2OG dioxygenase domain-containing protein</fullName>
    </recommendedName>
</protein>
<dbReference type="OrthoDB" id="10260017at2759"/>
<dbReference type="InterPro" id="IPR027443">
    <property type="entry name" value="IPNS-like_sf"/>
</dbReference>
<reference evidence="2" key="1">
    <citation type="submission" date="2022-07" db="EMBL/GenBank/DDBJ databases">
        <title>Genome analysis of Parmales, a sister group of diatoms, reveals the evolutionary specialization of diatoms from phago-mixotrophs to photoautotrophs.</title>
        <authorList>
            <person name="Ban H."/>
            <person name="Sato S."/>
            <person name="Yoshikawa S."/>
            <person name="Kazumasa Y."/>
            <person name="Nakamura Y."/>
            <person name="Ichinomiya M."/>
            <person name="Saitoh K."/>
            <person name="Sato N."/>
            <person name="Blanc-Mathieu R."/>
            <person name="Endo H."/>
            <person name="Kuwata A."/>
            <person name="Ogata H."/>
        </authorList>
    </citation>
    <scope>NUCLEOTIDE SEQUENCE</scope>
</reference>
<organism evidence="2 3">
    <name type="scientific">Triparma retinervis</name>
    <dbReference type="NCBI Taxonomy" id="2557542"/>
    <lineage>
        <taxon>Eukaryota</taxon>
        <taxon>Sar</taxon>
        <taxon>Stramenopiles</taxon>
        <taxon>Ochrophyta</taxon>
        <taxon>Bolidophyceae</taxon>
        <taxon>Parmales</taxon>
        <taxon>Triparmaceae</taxon>
        <taxon>Triparma</taxon>
    </lineage>
</organism>
<feature type="domain" description="Fe2OG dioxygenase" evidence="1">
    <location>
        <begin position="96"/>
        <end position="202"/>
    </location>
</feature>
<dbReference type="AlphaFoldDB" id="A0A9W7AR47"/>
<proteinExistence type="predicted"/>
<evidence type="ECO:0000259" key="1">
    <source>
        <dbReference type="PROSITE" id="PS51471"/>
    </source>
</evidence>
<evidence type="ECO:0000313" key="2">
    <source>
        <dbReference type="EMBL" id="GMH72415.1"/>
    </source>
</evidence>
<dbReference type="Gene3D" id="2.60.120.330">
    <property type="entry name" value="B-lactam Antibiotic, Isopenicillin N Synthase, Chain"/>
    <property type="match status" value="1"/>
</dbReference>
<dbReference type="EMBL" id="BRXZ01002894">
    <property type="protein sequence ID" value="GMH72415.1"/>
    <property type="molecule type" value="Genomic_DNA"/>
</dbReference>
<dbReference type="InterPro" id="IPR044861">
    <property type="entry name" value="IPNS-like_FE2OG_OXY"/>
</dbReference>
<dbReference type="Pfam" id="PF03171">
    <property type="entry name" value="2OG-FeII_Oxy"/>
    <property type="match status" value="1"/>
</dbReference>
<dbReference type="SUPFAM" id="SSF63829">
    <property type="entry name" value="Calcium-dependent phosphotriesterase"/>
    <property type="match status" value="1"/>
</dbReference>
<evidence type="ECO:0000313" key="3">
    <source>
        <dbReference type="Proteomes" id="UP001165082"/>
    </source>
</evidence>
<dbReference type="InterPro" id="IPR005123">
    <property type="entry name" value="Oxoglu/Fe-dep_dioxygenase_dom"/>
</dbReference>
<dbReference type="PROSITE" id="PS51471">
    <property type="entry name" value="FE2OG_OXY"/>
    <property type="match status" value="1"/>
</dbReference>
<dbReference type="SUPFAM" id="SSF51197">
    <property type="entry name" value="Clavaminate synthase-like"/>
    <property type="match status" value="1"/>
</dbReference>
<gene>
    <name evidence="2" type="ORF">TrRE_jg8594</name>
</gene>
<dbReference type="Proteomes" id="UP001165082">
    <property type="component" value="Unassembled WGS sequence"/>
</dbReference>
<name>A0A9W7AR47_9STRA</name>
<keyword evidence="3" id="KW-1185">Reference proteome</keyword>